<dbReference type="SUPFAM" id="SSF46915">
    <property type="entry name" value="Polynucleotide phosphorylase/guanosine pentaphosphate synthase (PNPase/GPSI), domain 3"/>
    <property type="match status" value="1"/>
</dbReference>
<dbReference type="GO" id="GO:0004654">
    <property type="term" value="F:polyribonucleotide nucleotidyltransferase activity"/>
    <property type="evidence" value="ECO:0007669"/>
    <property type="project" value="UniProtKB-UniRule"/>
</dbReference>
<dbReference type="SUPFAM" id="SSF50249">
    <property type="entry name" value="Nucleic acid-binding proteins"/>
    <property type="match status" value="1"/>
</dbReference>
<dbReference type="Pfam" id="PF01138">
    <property type="entry name" value="RNase_PH"/>
    <property type="match status" value="2"/>
</dbReference>
<dbReference type="SUPFAM" id="SSF55666">
    <property type="entry name" value="Ribonuclease PH domain 2-like"/>
    <property type="match status" value="2"/>
</dbReference>
<dbReference type="NCBIfam" id="TIGR03591">
    <property type="entry name" value="polynuc_phos"/>
    <property type="match status" value="1"/>
</dbReference>
<keyword evidence="6" id="KW-0460">Magnesium</keyword>
<dbReference type="PIRSF" id="PIRSF005499">
    <property type="entry name" value="PNPase"/>
    <property type="match status" value="1"/>
</dbReference>
<dbReference type="Gene3D" id="3.30.230.70">
    <property type="entry name" value="GHMP Kinase, N-terminal domain"/>
    <property type="match status" value="2"/>
</dbReference>
<dbReference type="AlphaFoldDB" id="A0A1G2Q1I0"/>
<dbReference type="Gene3D" id="3.30.1370.10">
    <property type="entry name" value="K Homology domain, type 1"/>
    <property type="match status" value="1"/>
</dbReference>
<dbReference type="GO" id="GO:0003723">
    <property type="term" value="F:RNA binding"/>
    <property type="evidence" value="ECO:0007669"/>
    <property type="project" value="UniProtKB-UniRule"/>
</dbReference>
<gene>
    <name evidence="6" type="primary">pnp</name>
    <name evidence="9" type="ORF">A2991_02205</name>
</gene>
<comment type="function">
    <text evidence="6">Involved in mRNA degradation. Catalyzes the phosphorolysis of single-stranded polyribonucleotides processively in the 3'- to 5'-direction.</text>
</comment>
<dbReference type="Proteomes" id="UP000177865">
    <property type="component" value="Unassembled WGS sequence"/>
</dbReference>
<evidence type="ECO:0000256" key="2">
    <source>
        <dbReference type="ARBA" id="ARBA00022490"/>
    </source>
</evidence>
<comment type="cofactor">
    <cofactor evidence="6">
        <name>Mg(2+)</name>
        <dbReference type="ChEBI" id="CHEBI:18420"/>
    </cofactor>
</comment>
<name>A0A1G2Q1I0_9BACT</name>
<keyword evidence="4 6" id="KW-0548">Nucleotidyltransferase</keyword>
<dbReference type="GO" id="GO:0000287">
    <property type="term" value="F:magnesium ion binding"/>
    <property type="evidence" value="ECO:0007669"/>
    <property type="project" value="UniProtKB-UniRule"/>
</dbReference>
<comment type="similarity">
    <text evidence="1 6">Belongs to the polyribonucleotide nucleotidyltransferase family.</text>
</comment>
<dbReference type="SMART" id="SM00322">
    <property type="entry name" value="KH"/>
    <property type="match status" value="1"/>
</dbReference>
<evidence type="ECO:0000256" key="3">
    <source>
        <dbReference type="ARBA" id="ARBA00022679"/>
    </source>
</evidence>
<dbReference type="InterPro" id="IPR012340">
    <property type="entry name" value="NA-bd_OB-fold"/>
</dbReference>
<proteinExistence type="inferred from homology"/>
<dbReference type="EMBL" id="MHSZ01000012">
    <property type="protein sequence ID" value="OHA53701.1"/>
    <property type="molecule type" value="Genomic_DNA"/>
</dbReference>
<dbReference type="GO" id="GO:0006402">
    <property type="term" value="P:mRNA catabolic process"/>
    <property type="evidence" value="ECO:0007669"/>
    <property type="project" value="UniProtKB-UniRule"/>
</dbReference>
<comment type="caution">
    <text evidence="9">The sequence shown here is derived from an EMBL/GenBank/DDBJ whole genome shotgun (WGS) entry which is preliminary data.</text>
</comment>
<keyword evidence="5 6" id="KW-0694">RNA-binding</keyword>
<dbReference type="InterPro" id="IPR003029">
    <property type="entry name" value="S1_domain"/>
</dbReference>
<feature type="region of interest" description="Disordered" evidence="7">
    <location>
        <begin position="691"/>
        <end position="725"/>
    </location>
</feature>
<dbReference type="HAMAP" id="MF_01595">
    <property type="entry name" value="PNPase"/>
    <property type="match status" value="1"/>
</dbReference>
<dbReference type="CDD" id="cd11364">
    <property type="entry name" value="RNase_PH_PNPase_2"/>
    <property type="match status" value="1"/>
</dbReference>
<keyword evidence="3 6" id="KW-0808">Transferase</keyword>
<dbReference type="PANTHER" id="PTHR11252">
    <property type="entry name" value="POLYRIBONUCLEOTIDE NUCLEOTIDYLTRANSFERASE"/>
    <property type="match status" value="1"/>
</dbReference>
<dbReference type="Pfam" id="PF00575">
    <property type="entry name" value="S1"/>
    <property type="match status" value="1"/>
</dbReference>
<comment type="catalytic activity">
    <reaction evidence="6">
        <text>RNA(n+1) + phosphate = RNA(n) + a ribonucleoside 5'-diphosphate</text>
        <dbReference type="Rhea" id="RHEA:22096"/>
        <dbReference type="Rhea" id="RHEA-COMP:14527"/>
        <dbReference type="Rhea" id="RHEA-COMP:17342"/>
        <dbReference type="ChEBI" id="CHEBI:43474"/>
        <dbReference type="ChEBI" id="CHEBI:57930"/>
        <dbReference type="ChEBI" id="CHEBI:140395"/>
        <dbReference type="EC" id="2.7.7.8"/>
    </reaction>
</comment>
<evidence type="ECO:0000256" key="5">
    <source>
        <dbReference type="ARBA" id="ARBA00022884"/>
    </source>
</evidence>
<keyword evidence="6" id="KW-0479">Metal-binding</keyword>
<dbReference type="InterPro" id="IPR027408">
    <property type="entry name" value="PNPase/RNase_PH_dom_sf"/>
</dbReference>
<evidence type="ECO:0000256" key="7">
    <source>
        <dbReference type="SAM" id="MobiDB-lite"/>
    </source>
</evidence>
<dbReference type="GO" id="GO:0006396">
    <property type="term" value="P:RNA processing"/>
    <property type="evidence" value="ECO:0007669"/>
    <property type="project" value="InterPro"/>
</dbReference>
<protein>
    <recommendedName>
        <fullName evidence="6">Polyribonucleotide nucleotidyltransferase</fullName>
        <ecNumber evidence="6">2.7.7.8</ecNumber>
    </recommendedName>
    <alternativeName>
        <fullName evidence="6">Polynucleotide phosphorylase</fullName>
        <shortName evidence="6">PNPase</shortName>
    </alternativeName>
</protein>
<dbReference type="FunFam" id="3.30.1370.10:FF:000001">
    <property type="entry name" value="Polyribonucleotide nucleotidyltransferase"/>
    <property type="match status" value="1"/>
</dbReference>
<dbReference type="NCBIfam" id="NF008805">
    <property type="entry name" value="PRK11824.1"/>
    <property type="match status" value="1"/>
</dbReference>
<dbReference type="Gene3D" id="2.40.50.140">
    <property type="entry name" value="Nucleic acid-binding proteins"/>
    <property type="match status" value="1"/>
</dbReference>
<evidence type="ECO:0000256" key="1">
    <source>
        <dbReference type="ARBA" id="ARBA00007404"/>
    </source>
</evidence>
<dbReference type="InterPro" id="IPR015847">
    <property type="entry name" value="ExoRNase_PH_dom2"/>
</dbReference>
<evidence type="ECO:0000313" key="9">
    <source>
        <dbReference type="EMBL" id="OHA53701.1"/>
    </source>
</evidence>
<dbReference type="GO" id="GO:0000175">
    <property type="term" value="F:3'-5'-RNA exonuclease activity"/>
    <property type="evidence" value="ECO:0007669"/>
    <property type="project" value="TreeGrafter"/>
</dbReference>
<feature type="domain" description="S1 motif" evidence="8">
    <location>
        <begin position="622"/>
        <end position="689"/>
    </location>
</feature>
<dbReference type="EC" id="2.7.7.8" evidence="6"/>
<evidence type="ECO:0000256" key="6">
    <source>
        <dbReference type="HAMAP-Rule" id="MF_01595"/>
    </source>
</evidence>
<dbReference type="GO" id="GO:0005829">
    <property type="term" value="C:cytosol"/>
    <property type="evidence" value="ECO:0007669"/>
    <property type="project" value="TreeGrafter"/>
</dbReference>
<dbReference type="Pfam" id="PF03725">
    <property type="entry name" value="RNase_PH_C"/>
    <property type="match status" value="1"/>
</dbReference>
<dbReference type="InterPro" id="IPR001247">
    <property type="entry name" value="ExoRNase_PH_dom1"/>
</dbReference>
<keyword evidence="2 6" id="KW-0963">Cytoplasm</keyword>
<sequence length="725" mass="79677">MPTTKLRLGNREIIVELPQLATQANGEALVRLGDTVVLVTVVMASTPREGVDFFPLMVEFEEKYYAAGALRSSRFMKREAKPSDEAMISGRLVDRTIRPRFPKGMRNEVQVVATTLSYDGENDPDVLAIIGASTALLTSDIPWEGPIAGVRVADVEGELVLNPIETERRKAKFELIVAGTEDRVNMLEGAAKEVPEGALLEAIEKGHEAVRELSRELRAFAEEHGKPKKVVVRVEPSQEARAAIRAFLGKRLEETLFSTTVEKQERMVAVNALKRELIDHFTAGDALAPREIDTVFEDEIDRIVHERAVERAERPDGRSPEEVRSLASRVGYLPRTHGSAIFTRGNTTALATVTLASRADAQIVEGMEGEWRKPFMLHYNFPPYSVGDVKPMRGPGRREIGHGALAERSISAVIPSAETFPYTVRVVSEILSSNGSSSMATTCAASLALMDAGVPITRHVAGIAMGIMVAQDGRYRILTDIQGPEDHHGDMDLKITGTHDGIAGIQMDVKIEGVTTDMLREAFTQARRAHEEILGAMERTIAQPRPSVAAYAPKVVALTIPQEKIRDIIGPGGRVINGIIARTGAQIDVEDSGDVYITAIDPQSVKRAEEEVRSIVREAEVGERFEGTVTRLFPFGVMVEIFPNHEGLVHMNDLPHGIRRPEDAFRIGMALPVLVKEIDGQGRVNLSLAEPENLQIQEGGGGEEFPRRDHRPRPGGGNRWRPRRP</sequence>
<dbReference type="InterPro" id="IPR036456">
    <property type="entry name" value="PNPase_PH_RNA-bd_sf"/>
</dbReference>
<dbReference type="SUPFAM" id="SSF54791">
    <property type="entry name" value="Eukaryotic type KH-domain (KH-domain type I)"/>
    <property type="match status" value="1"/>
</dbReference>
<dbReference type="InterPro" id="IPR036345">
    <property type="entry name" value="ExoRNase_PH_dom2_sf"/>
</dbReference>
<dbReference type="InterPro" id="IPR036612">
    <property type="entry name" value="KH_dom_type_1_sf"/>
</dbReference>
<reference evidence="9 10" key="1">
    <citation type="journal article" date="2016" name="Nat. Commun.">
        <title>Thousands of microbial genomes shed light on interconnected biogeochemical processes in an aquifer system.</title>
        <authorList>
            <person name="Anantharaman K."/>
            <person name="Brown C.T."/>
            <person name="Hug L.A."/>
            <person name="Sharon I."/>
            <person name="Castelle C.J."/>
            <person name="Probst A.J."/>
            <person name="Thomas B.C."/>
            <person name="Singh A."/>
            <person name="Wilkins M.J."/>
            <person name="Karaoz U."/>
            <person name="Brodie E.L."/>
            <person name="Williams K.H."/>
            <person name="Hubbard S.S."/>
            <person name="Banfield J.F."/>
        </authorList>
    </citation>
    <scope>NUCLEOTIDE SEQUENCE [LARGE SCALE GENOMIC DNA]</scope>
</reference>
<evidence type="ECO:0000256" key="4">
    <source>
        <dbReference type="ARBA" id="ARBA00022695"/>
    </source>
</evidence>
<dbReference type="SUPFAM" id="SSF54211">
    <property type="entry name" value="Ribosomal protein S5 domain 2-like"/>
    <property type="match status" value="2"/>
</dbReference>
<dbReference type="FunFam" id="3.30.230.70:FF:000001">
    <property type="entry name" value="Polyribonucleotide nucleotidyltransferase"/>
    <property type="match status" value="1"/>
</dbReference>
<dbReference type="PANTHER" id="PTHR11252:SF0">
    <property type="entry name" value="POLYRIBONUCLEOTIDE NUCLEOTIDYLTRANSFERASE 1, MITOCHONDRIAL"/>
    <property type="match status" value="1"/>
</dbReference>
<evidence type="ECO:0000313" key="10">
    <source>
        <dbReference type="Proteomes" id="UP000177865"/>
    </source>
</evidence>
<feature type="binding site" evidence="6">
    <location>
        <position position="486"/>
    </location>
    <ligand>
        <name>Mg(2+)</name>
        <dbReference type="ChEBI" id="CHEBI:18420"/>
    </ligand>
</feature>
<dbReference type="PROSITE" id="PS50126">
    <property type="entry name" value="S1"/>
    <property type="match status" value="1"/>
</dbReference>
<dbReference type="SMART" id="SM00316">
    <property type="entry name" value="S1"/>
    <property type="match status" value="1"/>
</dbReference>
<dbReference type="Pfam" id="PF00013">
    <property type="entry name" value="KH_1"/>
    <property type="match status" value="1"/>
</dbReference>
<evidence type="ECO:0000259" key="8">
    <source>
        <dbReference type="PROSITE" id="PS50126"/>
    </source>
</evidence>
<dbReference type="InterPro" id="IPR020568">
    <property type="entry name" value="Ribosomal_Su5_D2-typ_SF"/>
</dbReference>
<dbReference type="InterPro" id="IPR004087">
    <property type="entry name" value="KH_dom"/>
</dbReference>
<accession>A0A1G2Q1I0</accession>
<feature type="binding site" evidence="6">
    <location>
        <position position="492"/>
    </location>
    <ligand>
        <name>Mg(2+)</name>
        <dbReference type="ChEBI" id="CHEBI:18420"/>
    </ligand>
</feature>
<dbReference type="PROSITE" id="PS50084">
    <property type="entry name" value="KH_TYPE_1"/>
    <property type="match status" value="1"/>
</dbReference>
<comment type="subcellular location">
    <subcellularLocation>
        <location evidence="6">Cytoplasm</location>
    </subcellularLocation>
</comment>
<dbReference type="CDD" id="cd02393">
    <property type="entry name" value="KH-I_PNPase"/>
    <property type="match status" value="1"/>
</dbReference>
<dbReference type="InterPro" id="IPR012162">
    <property type="entry name" value="PNPase"/>
</dbReference>
<dbReference type="Pfam" id="PF03726">
    <property type="entry name" value="PNPase"/>
    <property type="match status" value="1"/>
</dbReference>
<organism evidence="9 10">
    <name type="scientific">Candidatus Terrybacteria bacterium RIFCSPLOWO2_01_FULL_58_14</name>
    <dbReference type="NCBI Taxonomy" id="1802369"/>
    <lineage>
        <taxon>Bacteria</taxon>
        <taxon>Candidatus Terryibacteriota</taxon>
    </lineage>
</organism>
<dbReference type="InterPro" id="IPR004088">
    <property type="entry name" value="KH_dom_type_1"/>
</dbReference>
<dbReference type="InterPro" id="IPR015848">
    <property type="entry name" value="PNPase_PH_RNA-bd_bac/org-type"/>
</dbReference>